<dbReference type="AlphaFoldDB" id="A0A452XEY6"/>
<sequence length="64" mass="7193">VKKPTIILEVVASQDLWIWHAFFGMPGSHNDINVLQQSPLFARLTQGKAPPCHYTVCGHEYNMG</sequence>
<dbReference type="Gramene" id="AET0Gv20112400.1">
    <property type="protein sequence ID" value="AET0Gv20112400.1"/>
    <property type="gene ID" value="AET0Gv20112400"/>
</dbReference>
<evidence type="ECO:0000313" key="2">
    <source>
        <dbReference type="Proteomes" id="UP000015105"/>
    </source>
</evidence>
<dbReference type="EnsemblPlants" id="AET0Gv20112400.1">
    <property type="protein sequence ID" value="AET0Gv20112400.1"/>
    <property type="gene ID" value="AET0Gv20112400"/>
</dbReference>
<keyword evidence="2" id="KW-1185">Reference proteome</keyword>
<name>A0A452XEY6_AEGTS</name>
<protein>
    <submittedName>
        <fullName evidence="1">Uncharacterized protein</fullName>
    </submittedName>
</protein>
<accession>A0A452XEY6</accession>
<organism evidence="1 2">
    <name type="scientific">Aegilops tauschii subsp. strangulata</name>
    <name type="common">Goatgrass</name>
    <dbReference type="NCBI Taxonomy" id="200361"/>
    <lineage>
        <taxon>Eukaryota</taxon>
        <taxon>Viridiplantae</taxon>
        <taxon>Streptophyta</taxon>
        <taxon>Embryophyta</taxon>
        <taxon>Tracheophyta</taxon>
        <taxon>Spermatophyta</taxon>
        <taxon>Magnoliopsida</taxon>
        <taxon>Liliopsida</taxon>
        <taxon>Poales</taxon>
        <taxon>Poaceae</taxon>
        <taxon>BOP clade</taxon>
        <taxon>Pooideae</taxon>
        <taxon>Triticodae</taxon>
        <taxon>Triticeae</taxon>
        <taxon>Triticinae</taxon>
        <taxon>Aegilops</taxon>
    </lineage>
</organism>
<dbReference type="Proteomes" id="UP000015105">
    <property type="component" value="Unassembled WGS sequence"/>
</dbReference>
<proteinExistence type="predicted"/>
<evidence type="ECO:0000313" key="1">
    <source>
        <dbReference type="EnsemblPlants" id="AET0Gv20112400.1"/>
    </source>
</evidence>
<reference evidence="1" key="3">
    <citation type="submission" date="2019-03" db="UniProtKB">
        <authorList>
            <consortium name="EnsemblPlants"/>
        </authorList>
    </citation>
    <scope>IDENTIFICATION</scope>
</reference>
<dbReference type="Pfam" id="PF04827">
    <property type="entry name" value="Plant_tran"/>
    <property type="match status" value="1"/>
</dbReference>
<dbReference type="STRING" id="200361.A0A452XEY6"/>
<reference evidence="2" key="2">
    <citation type="journal article" date="2017" name="Nat. Plants">
        <title>The Aegilops tauschii genome reveals multiple impacts of transposons.</title>
        <authorList>
            <person name="Zhao G."/>
            <person name="Zou C."/>
            <person name="Li K."/>
            <person name="Wang K."/>
            <person name="Li T."/>
            <person name="Gao L."/>
            <person name="Zhang X."/>
            <person name="Wang H."/>
            <person name="Yang Z."/>
            <person name="Liu X."/>
            <person name="Jiang W."/>
            <person name="Mao L."/>
            <person name="Kong X."/>
            <person name="Jiao Y."/>
            <person name="Jia J."/>
        </authorList>
    </citation>
    <scope>NUCLEOTIDE SEQUENCE [LARGE SCALE GENOMIC DNA]</scope>
    <source>
        <strain evidence="2">cv. AL8/78</strain>
    </source>
</reference>
<reference evidence="2" key="1">
    <citation type="journal article" date="2014" name="Science">
        <title>Ancient hybridizations among the ancestral genomes of bread wheat.</title>
        <authorList>
            <consortium name="International Wheat Genome Sequencing Consortium,"/>
            <person name="Marcussen T."/>
            <person name="Sandve S.R."/>
            <person name="Heier L."/>
            <person name="Spannagl M."/>
            <person name="Pfeifer M."/>
            <person name="Jakobsen K.S."/>
            <person name="Wulff B.B."/>
            <person name="Steuernagel B."/>
            <person name="Mayer K.F."/>
            <person name="Olsen O.A."/>
        </authorList>
    </citation>
    <scope>NUCLEOTIDE SEQUENCE [LARGE SCALE GENOMIC DNA]</scope>
    <source>
        <strain evidence="2">cv. AL8/78</strain>
    </source>
</reference>
<dbReference type="InterPro" id="IPR006912">
    <property type="entry name" value="Harbinger_derived_prot"/>
</dbReference>